<dbReference type="Proteomes" id="UP000242972">
    <property type="component" value="Unassembled WGS sequence"/>
</dbReference>
<dbReference type="InterPro" id="IPR020845">
    <property type="entry name" value="AMP-binding_CS"/>
</dbReference>
<dbReference type="Gene3D" id="3.30.300.30">
    <property type="match status" value="1"/>
</dbReference>
<dbReference type="PANTHER" id="PTHR43767:SF7">
    <property type="entry name" value="MEDIUM_LONG-CHAIN-FATTY-ACID--COA LIGASE FADD8"/>
    <property type="match status" value="1"/>
</dbReference>
<protein>
    <submittedName>
        <fullName evidence="3">AMP-dependent synthetase</fullName>
    </submittedName>
</protein>
<dbReference type="Pfam" id="PF00501">
    <property type="entry name" value="AMP-binding"/>
    <property type="match status" value="1"/>
</dbReference>
<evidence type="ECO:0000259" key="1">
    <source>
        <dbReference type="Pfam" id="PF00501"/>
    </source>
</evidence>
<dbReference type="InterPro" id="IPR045851">
    <property type="entry name" value="AMP-bd_C_sf"/>
</dbReference>
<evidence type="ECO:0000313" key="3">
    <source>
        <dbReference type="EMBL" id="PSR34466.1"/>
    </source>
</evidence>
<reference evidence="3 4" key="1">
    <citation type="journal article" date="2014" name="BMC Genomics">
        <title>Comparison of environmental and isolate Sulfobacillus genomes reveals diverse carbon, sulfur, nitrogen, and hydrogen metabolisms.</title>
        <authorList>
            <person name="Justice N.B."/>
            <person name="Norman A."/>
            <person name="Brown C.T."/>
            <person name="Singh A."/>
            <person name="Thomas B.C."/>
            <person name="Banfield J.F."/>
        </authorList>
    </citation>
    <scope>NUCLEOTIDE SEQUENCE [LARGE SCALE GENOMIC DNA]</scope>
    <source>
        <strain evidence="3">AMDSBA4</strain>
    </source>
</reference>
<feature type="domain" description="AMP-dependent synthetase/ligase" evidence="1">
    <location>
        <begin position="13"/>
        <end position="381"/>
    </location>
</feature>
<dbReference type="Gene3D" id="3.40.50.12780">
    <property type="entry name" value="N-terminal domain of ligase-like"/>
    <property type="match status" value="1"/>
</dbReference>
<evidence type="ECO:0000259" key="2">
    <source>
        <dbReference type="Pfam" id="PF13193"/>
    </source>
</evidence>
<evidence type="ECO:0000313" key="4">
    <source>
        <dbReference type="Proteomes" id="UP000242972"/>
    </source>
</evidence>
<dbReference type="InterPro" id="IPR050237">
    <property type="entry name" value="ATP-dep_AMP-bd_enzyme"/>
</dbReference>
<feature type="domain" description="AMP-binding enzyme C-terminal" evidence="2">
    <location>
        <begin position="431"/>
        <end position="506"/>
    </location>
</feature>
<dbReference type="InterPro" id="IPR042099">
    <property type="entry name" value="ANL_N_sf"/>
</dbReference>
<gene>
    <name evidence="3" type="ORF">C7B46_04840</name>
</gene>
<accession>A0A2T2XJ05</accession>
<dbReference type="GO" id="GO:0016877">
    <property type="term" value="F:ligase activity, forming carbon-sulfur bonds"/>
    <property type="evidence" value="ECO:0007669"/>
    <property type="project" value="UniProtKB-ARBA"/>
</dbReference>
<dbReference type="PROSITE" id="PS00455">
    <property type="entry name" value="AMP_BINDING"/>
    <property type="match status" value="1"/>
</dbReference>
<dbReference type="InterPro" id="IPR000873">
    <property type="entry name" value="AMP-dep_synth/lig_dom"/>
</dbReference>
<organism evidence="3 4">
    <name type="scientific">Sulfobacillus benefaciens</name>
    <dbReference type="NCBI Taxonomy" id="453960"/>
    <lineage>
        <taxon>Bacteria</taxon>
        <taxon>Bacillati</taxon>
        <taxon>Bacillota</taxon>
        <taxon>Clostridia</taxon>
        <taxon>Eubacteriales</taxon>
        <taxon>Clostridiales Family XVII. Incertae Sedis</taxon>
        <taxon>Sulfobacillus</taxon>
    </lineage>
</organism>
<proteinExistence type="predicted"/>
<dbReference type="Pfam" id="PF13193">
    <property type="entry name" value="AMP-binding_C"/>
    <property type="match status" value="1"/>
</dbReference>
<dbReference type="InterPro" id="IPR025110">
    <property type="entry name" value="AMP-bd_C"/>
</dbReference>
<comment type="caution">
    <text evidence="3">The sequence shown here is derived from an EMBL/GenBank/DDBJ whole genome shotgun (WGS) entry which is preliminary data.</text>
</comment>
<name>A0A2T2XJ05_9FIRM</name>
<dbReference type="SUPFAM" id="SSF56801">
    <property type="entry name" value="Acetyl-CoA synthetase-like"/>
    <property type="match status" value="1"/>
</dbReference>
<sequence length="525" mass="58368">MNRDTLTLQSLFSEALSRFNTKVALQMGSQEMTYGELMSQAQHLAQGLATLGATRNISVGLLMSNCFEYVIGDLAIMFCGATRVGLNDMLSGEDIQYILRDSEAHVLIVDAAFVPIVSLFAAALPHLQAIIVVGSEEELPPGWIAWRDFMQQSFDALPLPPTKSDDQALIIYTGGTTGLPKGVVHTQSAMVLNFLSHVIELGLLDDEVFLLMTPLPHSAGFLLNAGLLKGARIIVERRFNVEEAVQWLKKGRITLTFMVPTMIYRLLDVMETLHDEPMSISLRTMVYGAAPITVARLEQGMKWLGPVFLQLYGQSEAPDFITRLRKEDHVRGLTDPSKLASCGQPVMMAQVCIVNDQGNPVAPGEVGEVIAKTPYNMAGYLHLPEKTQEVLKDGWLYTGDMGYQDDDGYVYLVDRKKDIIITGGMNVYSSEVENVLQRCPGVLQVAVIGVPDEDWGETVLAVVVPDPLIPVRSEDILLWTRERLAKYKRPKFVEFVDALPVTAYGKIDKKRLRHTYWQGESRQIH</sequence>
<dbReference type="AlphaFoldDB" id="A0A2T2XJ05"/>
<dbReference type="EMBL" id="PXYW01000008">
    <property type="protein sequence ID" value="PSR34466.1"/>
    <property type="molecule type" value="Genomic_DNA"/>
</dbReference>
<dbReference type="PANTHER" id="PTHR43767">
    <property type="entry name" value="LONG-CHAIN-FATTY-ACID--COA LIGASE"/>
    <property type="match status" value="1"/>
</dbReference>